<sequence>MTDKNDNEQQPDENNPFGNMFGMFFGPGGGAGFGGPGGGSGGQQGLPGGFPFDPAMLGGIMQQLQEMMSGAGAQKAALKAAEDKVPTPDPDVSEETVAASRDAFRIAELWLAKVTDQPAGIRDAQTLTRKEWVHQSLPGWEKFLAPVQTNMTQALTSTIAEQAPEELKPMLAGASQMFASMSSSMFGVQLGEALGGLSGEVLTSTDIGLPLVAGDKPALVNANIVGAAAELDIDPKELRIYLAVRELAHLWLFKRAPWLAGHVETALAKYASGIEVDMGRIEGLAGQIDPSNLEQVSQEVREGLFNPQQTPQQAEALEQVQNLLSVIAGWADVVTYSACEALSGRDAIREALHRRLATQSSADRRFAELVGLELVPTRLRDAVALFGYLEQSEGAEARDQIFTHPDLLPTAKDLDDPLGYRERRQEAWSSETEIDEALEKILSEGSAEQPAADDADSSDDAGDNGDSGTAGGTDADDER</sequence>
<dbReference type="Pfam" id="PF10103">
    <property type="entry name" value="Zincin_2"/>
    <property type="match status" value="1"/>
</dbReference>
<dbReference type="PANTHER" id="PTHR39420">
    <property type="match status" value="1"/>
</dbReference>
<evidence type="ECO:0000313" key="3">
    <source>
        <dbReference type="Proteomes" id="UP000235703"/>
    </source>
</evidence>
<reference evidence="2 3" key="1">
    <citation type="submission" date="2017-09" db="EMBL/GenBank/DDBJ databases">
        <title>Bacterial strain isolated from the female urinary microbiota.</title>
        <authorList>
            <person name="Thomas-White K."/>
            <person name="Kumar N."/>
            <person name="Forster S."/>
            <person name="Putonti C."/>
            <person name="Lawley T."/>
            <person name="Wolfe A.J."/>
        </authorList>
    </citation>
    <scope>NUCLEOTIDE SEQUENCE [LARGE SCALE GENOMIC DNA]</scope>
    <source>
        <strain evidence="2 3">UMB0680</strain>
    </source>
</reference>
<accession>A0A2N6PF95</accession>
<evidence type="ECO:0000313" key="2">
    <source>
        <dbReference type="EMBL" id="PMB97344.1"/>
    </source>
</evidence>
<protein>
    <recommendedName>
        <fullName evidence="4">Zinc-dependent metalloprotease</fullName>
    </recommendedName>
</protein>
<feature type="region of interest" description="Disordered" evidence="1">
    <location>
        <begin position="440"/>
        <end position="479"/>
    </location>
</feature>
<evidence type="ECO:0008006" key="4">
    <source>
        <dbReference type="Google" id="ProtNLM"/>
    </source>
</evidence>
<feature type="compositionally biased region" description="Acidic residues" evidence="1">
    <location>
        <begin position="451"/>
        <end position="463"/>
    </location>
</feature>
<organism evidence="2 3">
    <name type="scientific">Brevibacterium luteolum</name>
    <dbReference type="NCBI Taxonomy" id="199591"/>
    <lineage>
        <taxon>Bacteria</taxon>
        <taxon>Bacillati</taxon>
        <taxon>Actinomycetota</taxon>
        <taxon>Actinomycetes</taxon>
        <taxon>Micrococcales</taxon>
        <taxon>Brevibacteriaceae</taxon>
        <taxon>Brevibacterium</taxon>
    </lineage>
</organism>
<dbReference type="NCBIfam" id="TIGR03624">
    <property type="entry name" value="putative hydrolase"/>
    <property type="match status" value="1"/>
</dbReference>
<dbReference type="InterPro" id="IPR018766">
    <property type="entry name" value="Zinicin_2"/>
</dbReference>
<dbReference type="Proteomes" id="UP000235703">
    <property type="component" value="Unassembled WGS sequence"/>
</dbReference>
<dbReference type="OrthoDB" id="8478472at2"/>
<dbReference type="InterPro" id="IPR042271">
    <property type="entry name" value="Zinicin_2_N"/>
</dbReference>
<keyword evidence="3" id="KW-1185">Reference proteome</keyword>
<name>A0A2N6PF95_9MICO</name>
<feature type="region of interest" description="Disordered" evidence="1">
    <location>
        <begin position="1"/>
        <end position="54"/>
    </location>
</feature>
<dbReference type="PANTHER" id="PTHR39420:SF2">
    <property type="entry name" value="HYDROLASE"/>
    <property type="match status" value="1"/>
</dbReference>
<comment type="caution">
    <text evidence="2">The sequence shown here is derived from an EMBL/GenBank/DDBJ whole genome shotgun (WGS) entry which is preliminary data.</text>
</comment>
<dbReference type="AlphaFoldDB" id="A0A2N6PF95"/>
<dbReference type="EMBL" id="PNFZ01000007">
    <property type="protein sequence ID" value="PMB97344.1"/>
    <property type="molecule type" value="Genomic_DNA"/>
</dbReference>
<feature type="compositionally biased region" description="Gly residues" evidence="1">
    <location>
        <begin position="25"/>
        <end position="48"/>
    </location>
</feature>
<proteinExistence type="predicted"/>
<dbReference type="Gene3D" id="1.20.150.30">
    <property type="entry name" value="Zincin-like metallopeptidase, N-terminal domain"/>
    <property type="match status" value="1"/>
</dbReference>
<gene>
    <name evidence="2" type="ORF">CJ198_11175</name>
</gene>
<evidence type="ECO:0000256" key="1">
    <source>
        <dbReference type="SAM" id="MobiDB-lite"/>
    </source>
</evidence>
<dbReference type="SUPFAM" id="SSF55486">
    <property type="entry name" value="Metalloproteases ('zincins'), catalytic domain"/>
    <property type="match status" value="1"/>
</dbReference>
<dbReference type="RefSeq" id="WP_102162693.1">
    <property type="nucleotide sequence ID" value="NZ_PNFZ01000007.1"/>
</dbReference>